<dbReference type="RefSeq" id="XP_066628073.1">
    <property type="nucleotide sequence ID" value="XM_066781790.1"/>
</dbReference>
<gene>
    <name evidence="2" type="ORF">SLS55_010408</name>
</gene>
<organism evidence="2 3">
    <name type="scientific">Diplodia seriata</name>
    <dbReference type="NCBI Taxonomy" id="420778"/>
    <lineage>
        <taxon>Eukaryota</taxon>
        <taxon>Fungi</taxon>
        <taxon>Dikarya</taxon>
        <taxon>Ascomycota</taxon>
        <taxon>Pezizomycotina</taxon>
        <taxon>Dothideomycetes</taxon>
        <taxon>Dothideomycetes incertae sedis</taxon>
        <taxon>Botryosphaeriales</taxon>
        <taxon>Botryosphaeriaceae</taxon>
        <taxon>Diplodia</taxon>
    </lineage>
</organism>
<dbReference type="InterPro" id="IPR011009">
    <property type="entry name" value="Kinase-like_dom_sf"/>
</dbReference>
<proteinExistence type="predicted"/>
<keyword evidence="3" id="KW-1185">Reference proteome</keyword>
<dbReference type="Gene3D" id="1.10.510.10">
    <property type="entry name" value="Transferase(Phosphotransferase) domain 1"/>
    <property type="match status" value="1"/>
</dbReference>
<dbReference type="Proteomes" id="UP001430584">
    <property type="component" value="Unassembled WGS sequence"/>
</dbReference>
<protein>
    <recommendedName>
        <fullName evidence="1">Protein kinase domain-containing protein</fullName>
    </recommendedName>
</protein>
<dbReference type="PROSITE" id="PS50011">
    <property type="entry name" value="PROTEIN_KINASE_DOM"/>
    <property type="match status" value="1"/>
</dbReference>
<name>A0ABR3BZ40_9PEZI</name>
<sequence>MPPPMSPFGAVIARSDSSKIIDFRDPARDDPDAPAKRVMKTNFDDDEYEAESNAYRRIQLVEGLRNRVPTVYTLGGALGCSIIMEKLDGHLLRDVINDLSPEQRSVMQAYLETTLEMLHRDAGVYHCNVCSKNIIVHNGVPKLLDFGLATLVSDVSEPVRHNYVRRDLLSLDDIFAEVASREAHKEALAHIERMRRDRDYYPESVMARLLPRISISYHTKELIDAITELFDKPSPELALPLAHSITQQRRDDSRAVRILLECSARLQESSSDAQNELVLEMKERAARYTTGKPELNPSTRELFNGVIDFYMRACPEAVRQQGHASRKVLDLRLELANHLIAHCAYADTLEVCEEALDKARSTGILIGEGFVRAFRELLRDVLDGFESKIREIEEDKLIGREYPRAPWSKLGEHTAHRSRAKKALSICKDLLHAHRRTW</sequence>
<evidence type="ECO:0000259" key="1">
    <source>
        <dbReference type="PROSITE" id="PS50011"/>
    </source>
</evidence>
<feature type="domain" description="Protein kinase" evidence="1">
    <location>
        <begin position="1"/>
        <end position="310"/>
    </location>
</feature>
<comment type="caution">
    <text evidence="2">The sequence shown here is derived from an EMBL/GenBank/DDBJ whole genome shotgun (WGS) entry which is preliminary data.</text>
</comment>
<evidence type="ECO:0000313" key="2">
    <source>
        <dbReference type="EMBL" id="KAL0253429.1"/>
    </source>
</evidence>
<dbReference type="SUPFAM" id="SSF56112">
    <property type="entry name" value="Protein kinase-like (PK-like)"/>
    <property type="match status" value="1"/>
</dbReference>
<dbReference type="InterPro" id="IPR000719">
    <property type="entry name" value="Prot_kinase_dom"/>
</dbReference>
<reference evidence="2 3" key="1">
    <citation type="submission" date="2024-02" db="EMBL/GenBank/DDBJ databases">
        <title>De novo assembly and annotation of 12 fungi associated with fruit tree decline syndrome in Ontario, Canada.</title>
        <authorList>
            <person name="Sulman M."/>
            <person name="Ellouze W."/>
            <person name="Ilyukhin E."/>
        </authorList>
    </citation>
    <scope>NUCLEOTIDE SEQUENCE [LARGE SCALE GENOMIC DNA]</scope>
    <source>
        <strain evidence="2 3">FDS-637</strain>
    </source>
</reference>
<dbReference type="EMBL" id="JAJVCZ030000012">
    <property type="protein sequence ID" value="KAL0253429.1"/>
    <property type="molecule type" value="Genomic_DNA"/>
</dbReference>
<dbReference type="GeneID" id="92014493"/>
<accession>A0ABR3BZ40</accession>
<evidence type="ECO:0000313" key="3">
    <source>
        <dbReference type="Proteomes" id="UP001430584"/>
    </source>
</evidence>